<dbReference type="RefSeq" id="WP_099556813.1">
    <property type="nucleotide sequence ID" value="NZ_LT960614.1"/>
</dbReference>
<dbReference type="OrthoDB" id="9806326at2"/>
<gene>
    <name evidence="1" type="ORF">HDIA_2886</name>
</gene>
<proteinExistence type="predicted"/>
<dbReference type="PANTHER" id="PTHR40590">
    <property type="entry name" value="CYTOPLASMIC PROTEIN-RELATED"/>
    <property type="match status" value="1"/>
</dbReference>
<dbReference type="AlphaFoldDB" id="A0A2C9D7Y6"/>
<dbReference type="CDD" id="cd14789">
    <property type="entry name" value="Tiki"/>
    <property type="match status" value="1"/>
</dbReference>
<keyword evidence="2" id="KW-1185">Reference proteome</keyword>
<evidence type="ECO:0000313" key="1">
    <source>
        <dbReference type="EMBL" id="SON56427.1"/>
    </source>
</evidence>
<dbReference type="KEGG" id="hdi:HDIA_2886"/>
<accession>A0A2C9D7Y6</accession>
<dbReference type="InterPro" id="IPR002816">
    <property type="entry name" value="TraB/PrgY/GumN_fam"/>
</dbReference>
<protein>
    <submittedName>
        <fullName evidence="1">TraB family protein</fullName>
    </submittedName>
</protein>
<reference evidence="2" key="1">
    <citation type="submission" date="2017-09" db="EMBL/GenBank/DDBJ databases">
        <title>Genome sequence of Nannocystis excedens DSM 71.</title>
        <authorList>
            <person name="Blom J."/>
        </authorList>
    </citation>
    <scope>NUCLEOTIDE SEQUENCE [LARGE SCALE GENOMIC DNA]</scope>
    <source>
        <strain evidence="2">type strain: E19</strain>
    </source>
</reference>
<dbReference type="InterPro" id="IPR047111">
    <property type="entry name" value="YbaP-like"/>
</dbReference>
<dbReference type="EMBL" id="LT960614">
    <property type="protein sequence ID" value="SON56427.1"/>
    <property type="molecule type" value="Genomic_DNA"/>
</dbReference>
<dbReference type="Pfam" id="PF01963">
    <property type="entry name" value="TraB_PrgY_gumN"/>
    <property type="match status" value="1"/>
</dbReference>
<name>A0A2C9D7Y6_9HYPH</name>
<dbReference type="PANTHER" id="PTHR40590:SF1">
    <property type="entry name" value="CYTOPLASMIC PROTEIN"/>
    <property type="match status" value="1"/>
</dbReference>
<sequence>MHPRHPDLQHLCRIAAFILALPFIVVLWALPVQAAPAMWVARDDDSTVYLLGSMHVLKPGTDWMSDDIARAFADSSKLVIETDVRQMGMNLLMKFGMSLDNPLSKQLAADELSRVRAAADNVDVRFGFIDPMRPWLAAATLGMAAVNKAGYSEAAGVEARLLEMARRSGKPVSGLETPSDQLSIFADQGKAQEKRMLTAMLDVLDDPDDTAALADRLTEAWKAGRAENLSELVDLTFTGVDADLLDRLLKQRNQRWASQISRMMQGSGTIFIAVGAAHLVGPDSVQHFLALKGIETERLQHVPSNL</sequence>
<organism evidence="1 2">
    <name type="scientific">Hartmannibacter diazotrophicus</name>
    <dbReference type="NCBI Taxonomy" id="1482074"/>
    <lineage>
        <taxon>Bacteria</taxon>
        <taxon>Pseudomonadati</taxon>
        <taxon>Pseudomonadota</taxon>
        <taxon>Alphaproteobacteria</taxon>
        <taxon>Hyphomicrobiales</taxon>
        <taxon>Pleomorphomonadaceae</taxon>
        <taxon>Hartmannibacter</taxon>
    </lineage>
</organism>
<evidence type="ECO:0000313" key="2">
    <source>
        <dbReference type="Proteomes" id="UP000223606"/>
    </source>
</evidence>
<dbReference type="Proteomes" id="UP000223606">
    <property type="component" value="Chromosome 1"/>
</dbReference>